<keyword evidence="4" id="KW-0378">Hydrolase</keyword>
<evidence type="ECO:0000256" key="1">
    <source>
        <dbReference type="SAM" id="MobiDB-lite"/>
    </source>
</evidence>
<keyword evidence="5" id="KW-1185">Reference proteome</keyword>
<keyword evidence="2" id="KW-0732">Signal</keyword>
<feature type="signal peptide" evidence="2">
    <location>
        <begin position="1"/>
        <end position="47"/>
    </location>
</feature>
<feature type="compositionally biased region" description="Low complexity" evidence="1">
    <location>
        <begin position="415"/>
        <end position="431"/>
    </location>
</feature>
<dbReference type="Gene3D" id="3.40.710.10">
    <property type="entry name" value="DD-peptidase/beta-lactamase superfamily"/>
    <property type="match status" value="1"/>
</dbReference>
<dbReference type="AlphaFoldDB" id="A0A372ZPB6"/>
<dbReference type="RefSeq" id="WP_117486108.1">
    <property type="nucleotide sequence ID" value="NZ_QVIG01000001.1"/>
</dbReference>
<dbReference type="PANTHER" id="PTHR46825">
    <property type="entry name" value="D-ALANYL-D-ALANINE-CARBOXYPEPTIDASE/ENDOPEPTIDASE AMPH"/>
    <property type="match status" value="1"/>
</dbReference>
<reference evidence="4 5" key="1">
    <citation type="submission" date="2018-08" db="EMBL/GenBank/DDBJ databases">
        <title>Diversity &amp; Physiological Properties of Lignin-Decomposing Actinobacteria from Soil.</title>
        <authorList>
            <person name="Roh S.G."/>
            <person name="Kim S.B."/>
        </authorList>
    </citation>
    <scope>NUCLEOTIDE SEQUENCE [LARGE SCALE GENOMIC DNA]</scope>
    <source>
        <strain evidence="4 5">MMS17-GH009</strain>
    </source>
</reference>
<proteinExistence type="predicted"/>
<sequence>MADGTADPRRGRLGSKGRRWRRPVGRSAIGALAGAGLLAALAPAAGAADSPAAPHRVTAGGERTADGAALDAVVRAMVREGGAAATLARVRENGSTVWKGAAGVADLATGAPADPDGRFRIGSVTKTFVATVLLQLVAEHRIGLDDSVESRLPGVVPNGAGITVRQLLNHTSGIHDFTEDPAFDASNEETLRQWLAGGRWTSYRPQQLVDIANTYPPYFAPGQGWHYSNTDYVLISMIIERLTGRSWAQEVDRRIIRPLGLTGTSMPLYSPFIPGSHAHGYYKLPTGPADVTLLNPSMASAAGAGISTTADLTRFIAALLGGQLLGPTELAEMKDTSGPNAAAGYGLGLQRMATPCGEFWGHDGGIPGYNTLLVGEVTGKRQFATSINRYDLSDHAAMLRTSNALYSAGTCGGRPSASSPSAVPSDAAATPYSVGPLAPGVSTH</sequence>
<feature type="region of interest" description="Disordered" evidence="1">
    <location>
        <begin position="415"/>
        <end position="444"/>
    </location>
</feature>
<organism evidence="4 5">
    <name type="scientific">Kitasatospora xanthocidica</name>
    <dbReference type="NCBI Taxonomy" id="83382"/>
    <lineage>
        <taxon>Bacteria</taxon>
        <taxon>Bacillati</taxon>
        <taxon>Actinomycetota</taxon>
        <taxon>Actinomycetes</taxon>
        <taxon>Kitasatosporales</taxon>
        <taxon>Streptomycetaceae</taxon>
        <taxon>Kitasatospora</taxon>
    </lineage>
</organism>
<feature type="chain" id="PRO_5016631354" evidence="2">
    <location>
        <begin position="48"/>
        <end position="444"/>
    </location>
</feature>
<feature type="region of interest" description="Disordered" evidence="1">
    <location>
        <begin position="1"/>
        <end position="20"/>
    </location>
</feature>
<dbReference type="InterPro" id="IPR001466">
    <property type="entry name" value="Beta-lactam-related"/>
</dbReference>
<name>A0A372ZPB6_9ACTN</name>
<dbReference type="InterPro" id="IPR012338">
    <property type="entry name" value="Beta-lactam/transpept-like"/>
</dbReference>
<evidence type="ECO:0000313" key="5">
    <source>
        <dbReference type="Proteomes" id="UP000263377"/>
    </source>
</evidence>
<dbReference type="GO" id="GO:0016787">
    <property type="term" value="F:hydrolase activity"/>
    <property type="evidence" value="ECO:0007669"/>
    <property type="project" value="UniProtKB-KW"/>
</dbReference>
<dbReference type="PANTHER" id="PTHR46825:SF7">
    <property type="entry name" value="D-ALANYL-D-ALANINE CARBOXYPEPTIDASE"/>
    <property type="match status" value="1"/>
</dbReference>
<dbReference type="EMBL" id="QVIG01000001">
    <property type="protein sequence ID" value="RGD57302.1"/>
    <property type="molecule type" value="Genomic_DNA"/>
</dbReference>
<protein>
    <submittedName>
        <fullName evidence="4">Class A beta-lactamase-related serine hydrolase</fullName>
    </submittedName>
</protein>
<evidence type="ECO:0000313" key="4">
    <source>
        <dbReference type="EMBL" id="RGD57302.1"/>
    </source>
</evidence>
<evidence type="ECO:0000256" key="2">
    <source>
        <dbReference type="SAM" id="SignalP"/>
    </source>
</evidence>
<dbReference type="InterPro" id="IPR050491">
    <property type="entry name" value="AmpC-like"/>
</dbReference>
<dbReference type="SUPFAM" id="SSF56601">
    <property type="entry name" value="beta-lactamase/transpeptidase-like"/>
    <property type="match status" value="1"/>
</dbReference>
<feature type="compositionally biased region" description="Basic and acidic residues" evidence="1">
    <location>
        <begin position="1"/>
        <end position="10"/>
    </location>
</feature>
<comment type="caution">
    <text evidence="4">The sequence shown here is derived from an EMBL/GenBank/DDBJ whole genome shotgun (WGS) entry which is preliminary data.</text>
</comment>
<feature type="domain" description="Beta-lactamase-related" evidence="3">
    <location>
        <begin position="70"/>
        <end position="374"/>
    </location>
</feature>
<dbReference type="Pfam" id="PF00144">
    <property type="entry name" value="Beta-lactamase"/>
    <property type="match status" value="1"/>
</dbReference>
<feature type="compositionally biased region" description="Basic residues" evidence="1">
    <location>
        <begin position="11"/>
        <end position="20"/>
    </location>
</feature>
<dbReference type="Proteomes" id="UP000263377">
    <property type="component" value="Unassembled WGS sequence"/>
</dbReference>
<evidence type="ECO:0000259" key="3">
    <source>
        <dbReference type="Pfam" id="PF00144"/>
    </source>
</evidence>
<gene>
    <name evidence="4" type="ORF">DR950_05385</name>
</gene>
<accession>A0A372ZPB6</accession>